<reference evidence="2 3" key="1">
    <citation type="submission" date="2019-04" db="EMBL/GenBank/DDBJ databases">
        <title>Comparative genomics and transcriptomics to analyze fruiting body development in filamentous ascomycetes.</title>
        <authorList>
            <consortium name="DOE Joint Genome Institute"/>
            <person name="Lutkenhaus R."/>
            <person name="Traeger S."/>
            <person name="Breuer J."/>
            <person name="Kuo A."/>
            <person name="Lipzen A."/>
            <person name="Pangilinan J."/>
            <person name="Dilworth D."/>
            <person name="Sandor L."/>
            <person name="Poggeler S."/>
            <person name="Barry K."/>
            <person name="Grigoriev I.V."/>
            <person name="Nowrousian M."/>
        </authorList>
    </citation>
    <scope>NUCLEOTIDE SEQUENCE [LARGE SCALE GENOMIC DNA]</scope>
    <source>
        <strain evidence="2 3">CBS 389.68</strain>
    </source>
</reference>
<evidence type="ECO:0000256" key="1">
    <source>
        <dbReference type="SAM" id="MobiDB-lite"/>
    </source>
</evidence>
<evidence type="ECO:0000313" key="2">
    <source>
        <dbReference type="EMBL" id="TGZ82246.1"/>
    </source>
</evidence>
<dbReference type="Proteomes" id="UP000298138">
    <property type="component" value="Unassembled WGS sequence"/>
</dbReference>
<name>A0A4S2MZZ6_9PEZI</name>
<feature type="region of interest" description="Disordered" evidence="1">
    <location>
        <begin position="268"/>
        <end position="299"/>
    </location>
</feature>
<protein>
    <submittedName>
        <fullName evidence="2">Uncharacterized protein</fullName>
    </submittedName>
</protein>
<feature type="compositionally biased region" description="Polar residues" evidence="1">
    <location>
        <begin position="331"/>
        <end position="340"/>
    </location>
</feature>
<sequence>MEIIESPISPNVTATHRKRSATMFNDQDNNFMPLVPAIHSASQTPLLSQGSTGLSRPSTPRLARKSPIPFLTLTPETFPKPSPDIQSSEIQSASPSGLYPLTPNSIYNCPVPTHTPVDGMFPKSVDGNASRLRSNTMMSSKSVNFVLAVEEKLRVDTAFCDYDPDPVFHRAMLSPKSAEGPVEEAFVQQVGSFDVGCLRKDSLGNLPRISHSPRSEEEELDNEKTITASPYRLASPRLLRHFSSESSSEVSPVAVFHDITAPRTTRTALDRNDGAADSMPETPVNQEQEQALPAQPTGLIPFPPPIIARRSTVEHSSNPTQAPELSRRVTLPNTPTNNRSAVLPSPPIRSDAELSFPEVHPNHIFEPSTEGKASPCASIMQEILSRSKEASPKISPDLSRRGSSS</sequence>
<gene>
    <name evidence="2" type="ORF">EX30DRAFT_363325</name>
</gene>
<dbReference type="EMBL" id="ML220116">
    <property type="protein sequence ID" value="TGZ82246.1"/>
    <property type="molecule type" value="Genomic_DNA"/>
</dbReference>
<keyword evidence="3" id="KW-1185">Reference proteome</keyword>
<feature type="region of interest" description="Disordered" evidence="1">
    <location>
        <begin position="44"/>
        <end position="64"/>
    </location>
</feature>
<organism evidence="2 3">
    <name type="scientific">Ascodesmis nigricans</name>
    <dbReference type="NCBI Taxonomy" id="341454"/>
    <lineage>
        <taxon>Eukaryota</taxon>
        <taxon>Fungi</taxon>
        <taxon>Dikarya</taxon>
        <taxon>Ascomycota</taxon>
        <taxon>Pezizomycotina</taxon>
        <taxon>Pezizomycetes</taxon>
        <taxon>Pezizales</taxon>
        <taxon>Ascodesmidaceae</taxon>
        <taxon>Ascodesmis</taxon>
    </lineage>
</organism>
<feature type="region of interest" description="Disordered" evidence="1">
    <location>
        <begin position="312"/>
        <end position="353"/>
    </location>
</feature>
<evidence type="ECO:0000313" key="3">
    <source>
        <dbReference type="Proteomes" id="UP000298138"/>
    </source>
</evidence>
<feature type="compositionally biased region" description="Polar residues" evidence="1">
    <location>
        <begin position="44"/>
        <end position="58"/>
    </location>
</feature>
<accession>A0A4S2MZZ6</accession>
<feature type="region of interest" description="Disordered" evidence="1">
    <location>
        <begin position="384"/>
        <end position="405"/>
    </location>
</feature>
<feature type="compositionally biased region" description="Polar residues" evidence="1">
    <location>
        <begin position="314"/>
        <end position="323"/>
    </location>
</feature>
<dbReference type="InParanoid" id="A0A4S2MZZ6"/>
<proteinExistence type="predicted"/>
<dbReference type="AlphaFoldDB" id="A0A4S2MZZ6"/>